<comment type="subcellular location">
    <subcellularLocation>
        <location evidence="1">Endoplasmic reticulum</location>
    </subcellularLocation>
    <subcellularLocation>
        <location evidence="2">Golgi apparatus</location>
    </subcellularLocation>
</comment>
<reference evidence="10" key="1">
    <citation type="submission" date="2016-03" db="EMBL/GenBank/DDBJ databases">
        <authorList>
            <person name="Devillers H."/>
        </authorList>
    </citation>
    <scope>NUCLEOTIDE SEQUENCE [LARGE SCALE GENOMIC DNA]</scope>
</reference>
<feature type="region of interest" description="Disordered" evidence="8">
    <location>
        <begin position="1"/>
        <end position="50"/>
    </location>
</feature>
<protein>
    <submittedName>
        <fullName evidence="9">LADA_0G07404g1_1</fullName>
    </submittedName>
</protein>
<dbReference type="CDD" id="cd14943">
    <property type="entry name" value="TRAPPC5_Trs31"/>
    <property type="match status" value="1"/>
</dbReference>
<organism evidence="9 10">
    <name type="scientific">Lachancea dasiensis</name>
    <dbReference type="NCBI Taxonomy" id="1072105"/>
    <lineage>
        <taxon>Eukaryota</taxon>
        <taxon>Fungi</taxon>
        <taxon>Dikarya</taxon>
        <taxon>Ascomycota</taxon>
        <taxon>Saccharomycotina</taxon>
        <taxon>Saccharomycetes</taxon>
        <taxon>Saccharomycetales</taxon>
        <taxon>Saccharomycetaceae</taxon>
        <taxon>Lachancea</taxon>
    </lineage>
</organism>
<dbReference type="OrthoDB" id="10254842at2759"/>
<dbReference type="STRING" id="1266660.A0A1G4JTX3"/>
<dbReference type="PANTHER" id="PTHR20902">
    <property type="entry name" value="41-2 PROTEIN ANTIGEN-RELATED"/>
    <property type="match status" value="1"/>
</dbReference>
<evidence type="ECO:0000256" key="1">
    <source>
        <dbReference type="ARBA" id="ARBA00004240"/>
    </source>
</evidence>
<dbReference type="InterPro" id="IPR024096">
    <property type="entry name" value="NO_sig/Golgi_transp_ligand-bd"/>
</dbReference>
<feature type="region of interest" description="Disordered" evidence="8">
    <location>
        <begin position="149"/>
        <end position="176"/>
    </location>
</feature>
<evidence type="ECO:0000256" key="8">
    <source>
        <dbReference type="SAM" id="MobiDB-lite"/>
    </source>
</evidence>
<dbReference type="Proteomes" id="UP000190274">
    <property type="component" value="Chromosome G"/>
</dbReference>
<dbReference type="PIRSF" id="PIRSF017479">
    <property type="entry name" value="TRAPP_I_complex_Trs31"/>
    <property type="match status" value="1"/>
</dbReference>
<dbReference type="EMBL" id="LT598457">
    <property type="protein sequence ID" value="SCU94241.1"/>
    <property type="molecule type" value="Genomic_DNA"/>
</dbReference>
<sequence>MSHKIINPSTSVAQHPAPQGYDYTIGPQQTLPDLPQSMGPSSASTFASTGISTTGPSAASAASSTNLASGPSVYSSSLHPLAHTQQVSLAAYAFLFQEMVAQARNASKSVAEIELRLHRHGYHLGVRLLELLNFRSSVNASSRSAFFKTSTAGPSSTSATVSSSAPSAQLHGYHSHGSGDAAGATAAAAAAAAADDGHALAHSISHMKRRDLTMVEILQFVHSTVWTYLFGRPSDDLVKSSDRDNEFMIVDHAPLLTRFISSTNVQCDFFVCGVVEGVLDSACFPCAVTVHSVPDDKFPEKAVFVVRFESAVLEREALRA</sequence>
<dbReference type="GO" id="GO:0005085">
    <property type="term" value="F:guanyl-nucleotide exchange factor activity"/>
    <property type="evidence" value="ECO:0007669"/>
    <property type="project" value="EnsemblFungi"/>
</dbReference>
<dbReference type="GO" id="GO:1990072">
    <property type="term" value="C:TRAPPIII protein complex"/>
    <property type="evidence" value="ECO:0007669"/>
    <property type="project" value="EnsemblFungi"/>
</dbReference>
<name>A0A1G4JTX3_9SACH</name>
<dbReference type="Pfam" id="PF04051">
    <property type="entry name" value="TRAPP"/>
    <property type="match status" value="1"/>
</dbReference>
<dbReference type="AlphaFoldDB" id="A0A1G4JTX3"/>
<keyword evidence="4" id="KW-0813">Transport</keyword>
<evidence type="ECO:0000256" key="4">
    <source>
        <dbReference type="ARBA" id="ARBA00022448"/>
    </source>
</evidence>
<dbReference type="InterPro" id="IPR016696">
    <property type="entry name" value="TRAPP-I_su5"/>
</dbReference>
<evidence type="ECO:0000256" key="7">
    <source>
        <dbReference type="ARBA" id="ARBA00023034"/>
    </source>
</evidence>
<dbReference type="PANTHER" id="PTHR20902:SF0">
    <property type="entry name" value="TRAFFICKING PROTEIN PARTICLE COMPLEX SUBUNIT 5"/>
    <property type="match status" value="1"/>
</dbReference>
<evidence type="ECO:0000256" key="3">
    <source>
        <dbReference type="ARBA" id="ARBA00006218"/>
    </source>
</evidence>
<dbReference type="GO" id="GO:1990071">
    <property type="term" value="C:TRAPPII protein complex"/>
    <property type="evidence" value="ECO:0007669"/>
    <property type="project" value="EnsemblFungi"/>
</dbReference>
<keyword evidence="5" id="KW-0256">Endoplasmic reticulum</keyword>
<proteinExistence type="inferred from homology"/>
<dbReference type="GO" id="GO:0006888">
    <property type="term" value="P:endoplasmic reticulum to Golgi vesicle-mediated transport"/>
    <property type="evidence" value="ECO:0007669"/>
    <property type="project" value="EnsemblFungi"/>
</dbReference>
<keyword evidence="10" id="KW-1185">Reference proteome</keyword>
<evidence type="ECO:0000313" key="10">
    <source>
        <dbReference type="Proteomes" id="UP000190274"/>
    </source>
</evidence>
<evidence type="ECO:0000256" key="2">
    <source>
        <dbReference type="ARBA" id="ARBA00004555"/>
    </source>
</evidence>
<dbReference type="GO" id="GO:1990070">
    <property type="term" value="C:TRAPPI protein complex"/>
    <property type="evidence" value="ECO:0007669"/>
    <property type="project" value="EnsemblFungi"/>
</dbReference>
<gene>
    <name evidence="9" type="ORF">LADA_0G07404G</name>
</gene>
<accession>A0A1G4JTX3</accession>
<evidence type="ECO:0000313" key="9">
    <source>
        <dbReference type="EMBL" id="SCU94241.1"/>
    </source>
</evidence>
<evidence type="ECO:0000256" key="5">
    <source>
        <dbReference type="ARBA" id="ARBA00022824"/>
    </source>
</evidence>
<keyword evidence="6" id="KW-0931">ER-Golgi transport</keyword>
<evidence type="ECO:0000256" key="6">
    <source>
        <dbReference type="ARBA" id="ARBA00022892"/>
    </source>
</evidence>
<dbReference type="Gene3D" id="3.30.1380.20">
    <property type="entry name" value="Trafficking protein particle complex subunit 3"/>
    <property type="match status" value="1"/>
</dbReference>
<keyword evidence="7" id="KW-0333">Golgi apparatus</keyword>
<dbReference type="GO" id="GO:0005783">
    <property type="term" value="C:endoplasmic reticulum"/>
    <property type="evidence" value="ECO:0007669"/>
    <property type="project" value="UniProtKB-SubCell"/>
</dbReference>
<dbReference type="SUPFAM" id="SSF111126">
    <property type="entry name" value="Ligand-binding domain in the NO signalling and Golgi transport"/>
    <property type="match status" value="1"/>
</dbReference>
<dbReference type="InterPro" id="IPR007194">
    <property type="entry name" value="TRAPP_component"/>
</dbReference>
<comment type="similarity">
    <text evidence="3">Belongs to the TRAPP small subunits family. BET3 subfamily.</text>
</comment>